<evidence type="ECO:0000313" key="2">
    <source>
        <dbReference type="EMBL" id="CAG8806860.1"/>
    </source>
</evidence>
<feature type="compositionally biased region" description="Low complexity" evidence="1">
    <location>
        <begin position="1"/>
        <end position="16"/>
    </location>
</feature>
<sequence>SFSTQSTTSTSASGTSKRLRTNSEKNTKNLAESIQNNIEVAAKENKYGVSVSLDGWKNVVKQNILGLGAKDISRDRENTNAAIKHISAFLNETQSKNIKINTVITDSASSYNAAR</sequence>
<feature type="region of interest" description="Disordered" evidence="1">
    <location>
        <begin position="1"/>
        <end position="28"/>
    </location>
</feature>
<evidence type="ECO:0000313" key="3">
    <source>
        <dbReference type="Proteomes" id="UP000789901"/>
    </source>
</evidence>
<dbReference type="EMBL" id="CAJVQB010025653">
    <property type="protein sequence ID" value="CAG8806860.1"/>
    <property type="molecule type" value="Genomic_DNA"/>
</dbReference>
<organism evidence="2 3">
    <name type="scientific">Gigaspora margarita</name>
    <dbReference type="NCBI Taxonomy" id="4874"/>
    <lineage>
        <taxon>Eukaryota</taxon>
        <taxon>Fungi</taxon>
        <taxon>Fungi incertae sedis</taxon>
        <taxon>Mucoromycota</taxon>
        <taxon>Glomeromycotina</taxon>
        <taxon>Glomeromycetes</taxon>
        <taxon>Diversisporales</taxon>
        <taxon>Gigasporaceae</taxon>
        <taxon>Gigaspora</taxon>
    </lineage>
</organism>
<evidence type="ECO:0000256" key="1">
    <source>
        <dbReference type="SAM" id="MobiDB-lite"/>
    </source>
</evidence>
<feature type="non-terminal residue" evidence="2">
    <location>
        <position position="1"/>
    </location>
</feature>
<accession>A0ABN7VZ38</accession>
<reference evidence="2 3" key="1">
    <citation type="submission" date="2021-06" db="EMBL/GenBank/DDBJ databases">
        <authorList>
            <person name="Kallberg Y."/>
            <person name="Tangrot J."/>
            <person name="Rosling A."/>
        </authorList>
    </citation>
    <scope>NUCLEOTIDE SEQUENCE [LARGE SCALE GENOMIC DNA]</scope>
    <source>
        <strain evidence="2 3">120-4 pot B 10/14</strain>
    </source>
</reference>
<dbReference type="Proteomes" id="UP000789901">
    <property type="component" value="Unassembled WGS sequence"/>
</dbReference>
<protein>
    <submittedName>
        <fullName evidence="2">41607_t:CDS:1</fullName>
    </submittedName>
</protein>
<gene>
    <name evidence="2" type="ORF">GMARGA_LOCUS24385</name>
</gene>
<name>A0ABN7VZ38_GIGMA</name>
<keyword evidence="3" id="KW-1185">Reference proteome</keyword>
<comment type="caution">
    <text evidence="2">The sequence shown here is derived from an EMBL/GenBank/DDBJ whole genome shotgun (WGS) entry which is preliminary data.</text>
</comment>
<proteinExistence type="predicted"/>